<feature type="chain" id="PRO_5022921322" evidence="1">
    <location>
        <begin position="22"/>
        <end position="793"/>
    </location>
</feature>
<evidence type="ECO:0000313" key="3">
    <source>
        <dbReference type="Proteomes" id="UP000323567"/>
    </source>
</evidence>
<comment type="caution">
    <text evidence="2">The sequence shown here is derived from an EMBL/GenBank/DDBJ whole genome shotgun (WGS) entry which is preliminary data.</text>
</comment>
<reference evidence="2 3" key="1">
    <citation type="journal article" date="2019" name="Nat. Med.">
        <title>A library of human gut bacterial isolates paired with longitudinal multiomics data enables mechanistic microbiome research.</title>
        <authorList>
            <person name="Poyet M."/>
            <person name="Groussin M."/>
            <person name="Gibbons S.M."/>
            <person name="Avila-Pacheco J."/>
            <person name="Jiang X."/>
            <person name="Kearney S.M."/>
            <person name="Perrotta A.R."/>
            <person name="Berdy B."/>
            <person name="Zhao S."/>
            <person name="Lieberman T.D."/>
            <person name="Swanson P.K."/>
            <person name="Smith M."/>
            <person name="Roesemann S."/>
            <person name="Alexander J.E."/>
            <person name="Rich S.A."/>
            <person name="Livny J."/>
            <person name="Vlamakis H."/>
            <person name="Clish C."/>
            <person name="Bullock K."/>
            <person name="Deik A."/>
            <person name="Scott J."/>
            <person name="Pierce K.A."/>
            <person name="Xavier R.J."/>
            <person name="Alm E.J."/>
        </authorList>
    </citation>
    <scope>NUCLEOTIDE SEQUENCE [LARGE SCALE GENOMIC DNA]</scope>
    <source>
        <strain evidence="2 3">BIOML-A2</strain>
    </source>
</reference>
<dbReference type="EMBL" id="VVXK01000020">
    <property type="protein sequence ID" value="KAA2367229.1"/>
    <property type="molecule type" value="Genomic_DNA"/>
</dbReference>
<dbReference type="AlphaFoldDB" id="A0A5B3G1G8"/>
<keyword evidence="1" id="KW-0732">Signal</keyword>
<feature type="signal peptide" evidence="1">
    <location>
        <begin position="1"/>
        <end position="21"/>
    </location>
</feature>
<protein>
    <submittedName>
        <fullName evidence="2">Uncharacterized protein</fullName>
    </submittedName>
</protein>
<evidence type="ECO:0000313" key="2">
    <source>
        <dbReference type="EMBL" id="KAA2367229.1"/>
    </source>
</evidence>
<sequence length="793" mass="85401">MKSIKIFFLATVAIVAGLFTACSDDDFKAGPEVDGAQVYFPENVTTQHSISDDVSSIAIPVKRIAKDEALTVAVLASDESGLFTIPSSVSFAAGKETSELLITFDRTKLEDGKEYPLSFLINDEDNTTPYGNRSLDIIVAPWPWVKLGTGKFRDDYLCSMFNGGNPEIEVTIHEHKSKKGIYMIEEMYGWPFLTEFFKGSQEEIESQVKLTYTPVNITIDCSDPTKVVMPRQFTGIIDGDPAYGNYEIAMSTGGEGTLVNGVITFPQEALAFVCGAGSLKANKSGLFRILLPGAELTDYTLSAVYDGMKVSADGETASAVINFTYGADVTNIRYVLVENELTEAETATLVAAIADGSAENINELQDFTVGGEKVSAEAVLPGAGTYTVVALPLDKAQKPVSGEASAASFYFPGIGGTSVPNDIAGSLYKVSAYPDAAAYVSKYPDYSSAVYEITGTEMKKIKTYFNKTSIIDNIEIQTGGLTLQDVVDKYGKELNADAMEELATTGKHWDIMINLTPGASYTLVVEATNNYGKKKLIVCEPFVTDIPPYTGELIIGKYGMSYAASAEDTFENVFEVIPTVGSNTEFFVKDFAVEDGTQWYATYDSAKSTLTMSGVQLGREDNGNLLGKFTEALTPNQTRGYGIFSFATEESEGSDPIVLTIDPASKQVSALTTDVEVPVADFTVNKIVGALAAYYADGTTITKQSGTTSAASAAKVQGVRTKIPFSSVRVPAHIGKSLDSRGLQMNATFVRNSDNTNHGVRTLSVKTAKCEPLPKQIGRRADFKIRENLPVLK</sequence>
<organism evidence="2 3">
    <name type="scientific">Alistipes shahii</name>
    <dbReference type="NCBI Taxonomy" id="328814"/>
    <lineage>
        <taxon>Bacteria</taxon>
        <taxon>Pseudomonadati</taxon>
        <taxon>Bacteroidota</taxon>
        <taxon>Bacteroidia</taxon>
        <taxon>Bacteroidales</taxon>
        <taxon>Rikenellaceae</taxon>
        <taxon>Alistipes</taxon>
    </lineage>
</organism>
<dbReference type="Proteomes" id="UP000323567">
    <property type="component" value="Unassembled WGS sequence"/>
</dbReference>
<dbReference type="PROSITE" id="PS51257">
    <property type="entry name" value="PROKAR_LIPOPROTEIN"/>
    <property type="match status" value="1"/>
</dbReference>
<evidence type="ECO:0000256" key="1">
    <source>
        <dbReference type="SAM" id="SignalP"/>
    </source>
</evidence>
<proteinExistence type="predicted"/>
<accession>A0A5B3G1G8</accession>
<dbReference type="RefSeq" id="WP_149887668.1">
    <property type="nucleotide sequence ID" value="NZ_JBBNLA010000002.1"/>
</dbReference>
<gene>
    <name evidence="2" type="ORF">F2Y13_12125</name>
</gene>
<name>A0A5B3G1G8_9BACT</name>